<dbReference type="EMBL" id="QXFU01000779">
    <property type="protein sequence ID" value="KAE9020900.1"/>
    <property type="molecule type" value="Genomic_DNA"/>
</dbReference>
<evidence type="ECO:0000256" key="1">
    <source>
        <dbReference type="SAM" id="MobiDB-lite"/>
    </source>
</evidence>
<sequence length="64" mass="7470">MLTGDEDGEPARRRASERRAVEHLWLPRMKNETVEQRLPYEEEAVEQLPPHANEAAEQWPPHAN</sequence>
<protein>
    <submittedName>
        <fullName evidence="2">Uncharacterized protein</fullName>
    </submittedName>
</protein>
<proteinExistence type="predicted"/>
<feature type="region of interest" description="Disordered" evidence="1">
    <location>
        <begin position="43"/>
        <end position="64"/>
    </location>
</feature>
<name>A0A6A3LRF5_9STRA</name>
<dbReference type="AlphaFoldDB" id="A0A6A3LRF5"/>
<evidence type="ECO:0000313" key="2">
    <source>
        <dbReference type="EMBL" id="KAE9020900.1"/>
    </source>
</evidence>
<accession>A0A6A3LRF5</accession>
<organism evidence="2 3">
    <name type="scientific">Phytophthora rubi</name>
    <dbReference type="NCBI Taxonomy" id="129364"/>
    <lineage>
        <taxon>Eukaryota</taxon>
        <taxon>Sar</taxon>
        <taxon>Stramenopiles</taxon>
        <taxon>Oomycota</taxon>
        <taxon>Peronosporomycetes</taxon>
        <taxon>Peronosporales</taxon>
        <taxon>Peronosporaceae</taxon>
        <taxon>Phytophthora</taxon>
    </lineage>
</organism>
<gene>
    <name evidence="2" type="ORF">PR002_g12414</name>
</gene>
<evidence type="ECO:0000313" key="3">
    <source>
        <dbReference type="Proteomes" id="UP000435112"/>
    </source>
</evidence>
<dbReference type="Proteomes" id="UP000435112">
    <property type="component" value="Unassembled WGS sequence"/>
</dbReference>
<reference evidence="2 3" key="1">
    <citation type="submission" date="2018-09" db="EMBL/GenBank/DDBJ databases">
        <title>Genomic investigation of the strawberry pathogen Phytophthora fragariae indicates pathogenicity is determined by transcriptional variation in three key races.</title>
        <authorList>
            <person name="Adams T.M."/>
            <person name="Armitage A.D."/>
            <person name="Sobczyk M.K."/>
            <person name="Bates H.J."/>
            <person name="Dunwell J.M."/>
            <person name="Nellist C.F."/>
            <person name="Harrison R.J."/>
        </authorList>
    </citation>
    <scope>NUCLEOTIDE SEQUENCE [LARGE SCALE GENOMIC DNA]</scope>
    <source>
        <strain evidence="2 3">SCRP324</strain>
    </source>
</reference>
<comment type="caution">
    <text evidence="2">The sequence shown here is derived from an EMBL/GenBank/DDBJ whole genome shotgun (WGS) entry which is preliminary data.</text>
</comment>